<name>A0A8J3EP57_9PROT</name>
<evidence type="ECO:0000313" key="5">
    <source>
        <dbReference type="EMBL" id="GGH94618.1"/>
    </source>
</evidence>
<dbReference type="Proteomes" id="UP000621856">
    <property type="component" value="Unassembled WGS sequence"/>
</dbReference>
<reference evidence="6 8" key="2">
    <citation type="submission" date="2020-02" db="EMBL/GenBank/DDBJ databases">
        <title>Genome sequence of Parvularcula flava strain NH6-79.</title>
        <authorList>
            <person name="Abdul Karim M.H."/>
            <person name="Lam M.Q."/>
            <person name="Chen S.J."/>
            <person name="Yahya A."/>
            <person name="Shahir S."/>
            <person name="Shamsir M.S."/>
            <person name="Chong C.S."/>
        </authorList>
    </citation>
    <scope>NUCLEOTIDE SEQUENCE [LARGE SCALE GENOMIC DNA]</scope>
    <source>
        <strain evidence="6 8">NH6-79</strain>
    </source>
</reference>
<keyword evidence="3" id="KW-0804">Transcription</keyword>
<evidence type="ECO:0000256" key="2">
    <source>
        <dbReference type="ARBA" id="ARBA00023125"/>
    </source>
</evidence>
<evidence type="ECO:0000313" key="6">
    <source>
        <dbReference type="EMBL" id="NHK27173.1"/>
    </source>
</evidence>
<comment type="caution">
    <text evidence="5">The sequence shown here is derived from an EMBL/GenBank/DDBJ whole genome shotgun (WGS) entry which is preliminary data.</text>
</comment>
<dbReference type="Gene3D" id="3.30.450.80">
    <property type="entry name" value="Transcription factor LuxR-like, autoinducer-binding domain"/>
    <property type="match status" value="1"/>
</dbReference>
<accession>A0A8J3EP57</accession>
<dbReference type="PROSITE" id="PS50043">
    <property type="entry name" value="HTH_LUXR_2"/>
    <property type="match status" value="1"/>
</dbReference>
<dbReference type="InterPro" id="IPR005143">
    <property type="entry name" value="TF_LuxR_autoind-bd_dom"/>
</dbReference>
<evidence type="ECO:0000313" key="8">
    <source>
        <dbReference type="Proteomes" id="UP000818603"/>
    </source>
</evidence>
<dbReference type="InterPro" id="IPR036693">
    <property type="entry name" value="TF_LuxR_autoind-bd_dom_sf"/>
</dbReference>
<dbReference type="InterPro" id="IPR016032">
    <property type="entry name" value="Sig_transdc_resp-reg_C-effctor"/>
</dbReference>
<sequence length="258" mass="28254">MSRLKTVQAFVDEARHLRRPSDLRALLACITMEMGFDYFALIHHVDLTGYSQALTHMEEGRLVALATYPESWVEQYIAGNIVANDPVLLASQRTNIGFCWSEIPELIPVTPAHIDIREQTIRAGIDDGFTVPAHVPGEANGSCNFAMATGRDLPGANLGMAQLVGGFAFQAARAMVVNACPDARLSDKGALTQRQLDCVLLAAKGKSDWEIGRILGISQGTVKRHIEAAREHYEVGSRMQVVMRVLFEGRIGLVDALR</sequence>
<evidence type="ECO:0000313" key="7">
    <source>
        <dbReference type="Proteomes" id="UP000621856"/>
    </source>
</evidence>
<dbReference type="SUPFAM" id="SSF46894">
    <property type="entry name" value="C-terminal effector domain of the bipartite response regulators"/>
    <property type="match status" value="1"/>
</dbReference>
<gene>
    <name evidence="6" type="ORF">FF098_004565</name>
    <name evidence="5" type="ORF">GCM10011355_09230</name>
</gene>
<evidence type="ECO:0000259" key="4">
    <source>
        <dbReference type="PROSITE" id="PS50043"/>
    </source>
</evidence>
<dbReference type="SMART" id="SM00421">
    <property type="entry name" value="HTH_LUXR"/>
    <property type="match status" value="1"/>
</dbReference>
<dbReference type="SUPFAM" id="SSF75516">
    <property type="entry name" value="Pheromone-binding domain of LuxR-like quorum-sensing transcription factors"/>
    <property type="match status" value="1"/>
</dbReference>
<keyword evidence="1" id="KW-0805">Transcription regulation</keyword>
<dbReference type="InterPro" id="IPR036388">
    <property type="entry name" value="WH-like_DNA-bd_sf"/>
</dbReference>
<dbReference type="EMBL" id="VCJR02000001">
    <property type="protein sequence ID" value="NHK27173.1"/>
    <property type="molecule type" value="Genomic_DNA"/>
</dbReference>
<dbReference type="InterPro" id="IPR000792">
    <property type="entry name" value="Tscrpt_reg_LuxR_C"/>
</dbReference>
<reference evidence="5" key="3">
    <citation type="submission" date="2020-09" db="EMBL/GenBank/DDBJ databases">
        <authorList>
            <person name="Sun Q."/>
            <person name="Zhou Y."/>
        </authorList>
    </citation>
    <scope>NUCLEOTIDE SEQUENCE</scope>
    <source>
        <strain evidence="5">CGMCC 1.14984</strain>
    </source>
</reference>
<dbReference type="Gene3D" id="1.10.10.10">
    <property type="entry name" value="Winged helix-like DNA-binding domain superfamily/Winged helix DNA-binding domain"/>
    <property type="match status" value="1"/>
</dbReference>
<keyword evidence="2" id="KW-0238">DNA-binding</keyword>
<dbReference type="GO" id="GO:0006355">
    <property type="term" value="P:regulation of DNA-templated transcription"/>
    <property type="evidence" value="ECO:0007669"/>
    <property type="project" value="InterPro"/>
</dbReference>
<dbReference type="PANTHER" id="PTHR44688">
    <property type="entry name" value="DNA-BINDING TRANSCRIPTIONAL ACTIVATOR DEVR_DOSR"/>
    <property type="match status" value="1"/>
</dbReference>
<organism evidence="5 7">
    <name type="scientific">Aquisalinus luteolus</name>
    <dbReference type="NCBI Taxonomy" id="1566827"/>
    <lineage>
        <taxon>Bacteria</taxon>
        <taxon>Pseudomonadati</taxon>
        <taxon>Pseudomonadota</taxon>
        <taxon>Alphaproteobacteria</taxon>
        <taxon>Parvularculales</taxon>
        <taxon>Parvularculaceae</taxon>
        <taxon>Aquisalinus</taxon>
    </lineage>
</organism>
<reference evidence="5" key="1">
    <citation type="journal article" date="2014" name="Int. J. Syst. Evol. Microbiol.">
        <title>Complete genome sequence of Corynebacterium casei LMG S-19264T (=DSM 44701T), isolated from a smear-ripened cheese.</title>
        <authorList>
            <consortium name="US DOE Joint Genome Institute (JGI-PGF)"/>
            <person name="Walter F."/>
            <person name="Albersmeier A."/>
            <person name="Kalinowski J."/>
            <person name="Ruckert C."/>
        </authorList>
    </citation>
    <scope>NUCLEOTIDE SEQUENCE</scope>
    <source>
        <strain evidence="5">CGMCC 1.14984</strain>
    </source>
</reference>
<keyword evidence="8" id="KW-1185">Reference proteome</keyword>
<protein>
    <submittedName>
        <fullName evidence="5 6">Transcriptional regulator</fullName>
    </submittedName>
</protein>
<dbReference type="PRINTS" id="PR00038">
    <property type="entry name" value="HTHLUXR"/>
</dbReference>
<proteinExistence type="predicted"/>
<dbReference type="CDD" id="cd06170">
    <property type="entry name" value="LuxR_C_like"/>
    <property type="match status" value="1"/>
</dbReference>
<evidence type="ECO:0000256" key="1">
    <source>
        <dbReference type="ARBA" id="ARBA00023015"/>
    </source>
</evidence>
<dbReference type="EMBL" id="BMGZ01000001">
    <property type="protein sequence ID" value="GGH94618.1"/>
    <property type="molecule type" value="Genomic_DNA"/>
</dbReference>
<dbReference type="GO" id="GO:0003677">
    <property type="term" value="F:DNA binding"/>
    <property type="evidence" value="ECO:0007669"/>
    <property type="project" value="UniProtKB-KW"/>
</dbReference>
<dbReference type="Proteomes" id="UP000818603">
    <property type="component" value="Unassembled WGS sequence"/>
</dbReference>
<evidence type="ECO:0000256" key="3">
    <source>
        <dbReference type="ARBA" id="ARBA00023163"/>
    </source>
</evidence>
<dbReference type="Pfam" id="PF00196">
    <property type="entry name" value="GerE"/>
    <property type="match status" value="1"/>
</dbReference>
<feature type="domain" description="HTH luxR-type" evidence="4">
    <location>
        <begin position="184"/>
        <end position="249"/>
    </location>
</feature>
<dbReference type="AlphaFoldDB" id="A0A8J3EP57"/>
<dbReference type="Pfam" id="PF03472">
    <property type="entry name" value="Autoind_bind"/>
    <property type="match status" value="1"/>
</dbReference>
<dbReference type="PANTHER" id="PTHR44688:SF16">
    <property type="entry name" value="DNA-BINDING TRANSCRIPTIONAL ACTIVATOR DEVR_DOSR"/>
    <property type="match status" value="1"/>
</dbReference>
<dbReference type="RefSeq" id="WP_155137951.1">
    <property type="nucleotide sequence ID" value="NZ_BMGZ01000001.1"/>
</dbReference>